<accession>A0A2C9LDP5</accession>
<dbReference type="AlphaFoldDB" id="A0A2C9LDP5"/>
<name>A0A2C9LDP5_BIOGL</name>
<organism evidence="3 4">
    <name type="scientific">Biomphalaria glabrata</name>
    <name type="common">Bloodfluke planorb</name>
    <name type="synonym">Freshwater snail</name>
    <dbReference type="NCBI Taxonomy" id="6526"/>
    <lineage>
        <taxon>Eukaryota</taxon>
        <taxon>Metazoa</taxon>
        <taxon>Spiralia</taxon>
        <taxon>Lophotrochozoa</taxon>
        <taxon>Mollusca</taxon>
        <taxon>Gastropoda</taxon>
        <taxon>Heterobranchia</taxon>
        <taxon>Euthyneura</taxon>
        <taxon>Panpulmonata</taxon>
        <taxon>Hygrophila</taxon>
        <taxon>Lymnaeoidea</taxon>
        <taxon>Planorbidae</taxon>
        <taxon>Biomphalaria</taxon>
    </lineage>
</organism>
<feature type="transmembrane region" description="Helical" evidence="2">
    <location>
        <begin position="93"/>
        <end position="116"/>
    </location>
</feature>
<keyword evidence="2" id="KW-0812">Transmembrane</keyword>
<evidence type="ECO:0000256" key="2">
    <source>
        <dbReference type="SAM" id="Phobius"/>
    </source>
</evidence>
<dbReference type="VEuPathDB" id="VectorBase:BGLAX_035969"/>
<sequence>MLINTTSSFGQKVKFSKLPILNLEIDLEMDEASNNTISLFTCVIGKILSSNKLVILEKQVSVEEKESTNDDDIKNNDSSQGKDKVEGLQGTHLIIALSGTGMLIVLIVIVAVPVGVWRKRKGEIMFILLMTIIIASFR</sequence>
<evidence type="ECO:0000256" key="1">
    <source>
        <dbReference type="SAM" id="MobiDB-lite"/>
    </source>
</evidence>
<keyword evidence="2" id="KW-1133">Transmembrane helix</keyword>
<feature type="region of interest" description="Disordered" evidence="1">
    <location>
        <begin position="62"/>
        <end position="84"/>
    </location>
</feature>
<keyword evidence="2" id="KW-0472">Membrane</keyword>
<protein>
    <submittedName>
        <fullName evidence="3">Uncharacterized protein</fullName>
    </submittedName>
</protein>
<proteinExistence type="predicted"/>
<dbReference type="Proteomes" id="UP000076420">
    <property type="component" value="Unassembled WGS sequence"/>
</dbReference>
<evidence type="ECO:0000313" key="3">
    <source>
        <dbReference type="EnsemblMetazoa" id="BGLB029928-PA"/>
    </source>
</evidence>
<dbReference type="VEuPathDB" id="VectorBase:BGLB029928"/>
<dbReference type="EnsemblMetazoa" id="BGLB029928-RA">
    <property type="protein sequence ID" value="BGLB029928-PA"/>
    <property type="gene ID" value="BGLB029928"/>
</dbReference>
<reference evidence="3" key="1">
    <citation type="submission" date="2020-05" db="UniProtKB">
        <authorList>
            <consortium name="EnsemblMetazoa"/>
        </authorList>
    </citation>
    <scope>IDENTIFICATION</scope>
    <source>
        <strain evidence="3">BB02</strain>
    </source>
</reference>
<evidence type="ECO:0000313" key="4">
    <source>
        <dbReference type="Proteomes" id="UP000076420"/>
    </source>
</evidence>